<name>A0A8B9S0J7_9AVES</name>
<dbReference type="Gene3D" id="2.40.320.10">
    <property type="entry name" value="Hypothetical Protein Pfu-838710-001"/>
    <property type="match status" value="1"/>
</dbReference>
<dbReference type="GO" id="GO:0050333">
    <property type="term" value="F:thiamine triphosphate phosphatase activity"/>
    <property type="evidence" value="ECO:0007669"/>
    <property type="project" value="InterPro"/>
</dbReference>
<accession>A0A8B9S0J7</accession>
<feature type="region of interest" description="Disordered" evidence="1">
    <location>
        <begin position="70"/>
        <end position="93"/>
    </location>
</feature>
<dbReference type="AlphaFoldDB" id="A0A8B9S0J7"/>
<dbReference type="InterPro" id="IPR039582">
    <property type="entry name" value="THTPA"/>
</dbReference>
<evidence type="ECO:0000313" key="3">
    <source>
        <dbReference type="Ensembl" id="ENSANIP00000022549.1"/>
    </source>
</evidence>
<dbReference type="SUPFAM" id="SSF55154">
    <property type="entry name" value="CYTH-like phosphatases"/>
    <property type="match status" value="1"/>
</dbReference>
<evidence type="ECO:0000256" key="1">
    <source>
        <dbReference type="SAM" id="MobiDB-lite"/>
    </source>
</evidence>
<keyword evidence="4" id="KW-1185">Reference proteome</keyword>
<feature type="compositionally biased region" description="Pro residues" evidence="1">
    <location>
        <begin position="82"/>
        <end position="91"/>
    </location>
</feature>
<dbReference type="PANTHER" id="PTHR14586:SF1">
    <property type="entry name" value="THIAMINE-TRIPHOSPHATASE"/>
    <property type="match status" value="1"/>
</dbReference>
<dbReference type="Proteomes" id="UP000694541">
    <property type="component" value="Unplaced"/>
</dbReference>
<dbReference type="GO" id="GO:0042357">
    <property type="term" value="P:thiamine diphosphate metabolic process"/>
    <property type="evidence" value="ECO:0007669"/>
    <property type="project" value="TreeGrafter"/>
</dbReference>
<reference evidence="3" key="1">
    <citation type="submission" date="2025-08" db="UniProtKB">
        <authorList>
            <consortium name="Ensembl"/>
        </authorList>
    </citation>
    <scope>IDENTIFICATION</scope>
</reference>
<dbReference type="GO" id="GO:0000287">
    <property type="term" value="F:magnesium ion binding"/>
    <property type="evidence" value="ECO:0007669"/>
    <property type="project" value="TreeGrafter"/>
</dbReference>
<dbReference type="SMART" id="SM01118">
    <property type="entry name" value="CYTH"/>
    <property type="match status" value="1"/>
</dbReference>
<reference evidence="3" key="2">
    <citation type="submission" date="2025-09" db="UniProtKB">
        <authorList>
            <consortium name="Ensembl"/>
        </authorList>
    </citation>
    <scope>IDENTIFICATION</scope>
</reference>
<proteinExistence type="predicted"/>
<dbReference type="PANTHER" id="PTHR14586">
    <property type="entry name" value="THIAMINE-TRIPHOSPHATASE"/>
    <property type="match status" value="1"/>
</dbReference>
<dbReference type="Ensembl" id="ENSANIT00000023298.1">
    <property type="protein sequence ID" value="ENSANIP00000022549.1"/>
    <property type="gene ID" value="ENSANIG00000015295.1"/>
</dbReference>
<sequence length="232" mass="24189">MGHWEAPPPDPIEVEAKFAVGPGTEAALAALGAVGLPHCAPFRDCYFDGPAAPLGRADVWLRHRQGQGWQIKLPHGDTSPHTPRPPSPAPPSAVTAYREVWGDAGVLAELRRIFGVPPSAPWRGVGEALGPLGLRPTASFVTRRRSARLGGLRVELDEADFGYGLGEVEEVVLGGPQEVAEARRRVEGVCRALGEFWGGSRGSRGWGEGRGGWGEGGVGGQGEGGGGGERGG</sequence>
<dbReference type="InterPro" id="IPR023577">
    <property type="entry name" value="CYTH_domain"/>
</dbReference>
<feature type="region of interest" description="Disordered" evidence="1">
    <location>
        <begin position="204"/>
        <end position="232"/>
    </location>
</feature>
<evidence type="ECO:0000259" key="2">
    <source>
        <dbReference type="SMART" id="SM01118"/>
    </source>
</evidence>
<dbReference type="Pfam" id="PF01928">
    <property type="entry name" value="CYTH"/>
    <property type="match status" value="1"/>
</dbReference>
<evidence type="ECO:0000313" key="4">
    <source>
        <dbReference type="Proteomes" id="UP000694541"/>
    </source>
</evidence>
<dbReference type="InterPro" id="IPR033469">
    <property type="entry name" value="CYTH-like_dom_sf"/>
</dbReference>
<organism evidence="3 4">
    <name type="scientific">Accipiter nisus</name>
    <name type="common">Eurasian sparrowhawk</name>
    <dbReference type="NCBI Taxonomy" id="211598"/>
    <lineage>
        <taxon>Eukaryota</taxon>
        <taxon>Metazoa</taxon>
        <taxon>Chordata</taxon>
        <taxon>Craniata</taxon>
        <taxon>Vertebrata</taxon>
        <taxon>Euteleostomi</taxon>
        <taxon>Archelosauria</taxon>
        <taxon>Archosauria</taxon>
        <taxon>Dinosauria</taxon>
        <taxon>Saurischia</taxon>
        <taxon>Theropoda</taxon>
        <taxon>Coelurosauria</taxon>
        <taxon>Aves</taxon>
        <taxon>Neognathae</taxon>
        <taxon>Neoaves</taxon>
        <taxon>Telluraves</taxon>
        <taxon>Accipitrimorphae</taxon>
        <taxon>Accipitriformes</taxon>
        <taxon>Accipitridae</taxon>
        <taxon>Accipitrinae</taxon>
        <taxon>Accipiter</taxon>
    </lineage>
</organism>
<feature type="domain" description="CYTH" evidence="2">
    <location>
        <begin position="11"/>
        <end position="203"/>
    </location>
</feature>
<protein>
    <recommendedName>
        <fullName evidence="2">CYTH domain-containing protein</fullName>
    </recommendedName>
</protein>